<dbReference type="EMBL" id="CM047587">
    <property type="protein sequence ID" value="KAI9907183.1"/>
    <property type="molecule type" value="Genomic_DNA"/>
</dbReference>
<proteinExistence type="predicted"/>
<organism evidence="1 2">
    <name type="scientific">Peronosclerospora sorghi</name>
    <dbReference type="NCBI Taxonomy" id="230839"/>
    <lineage>
        <taxon>Eukaryota</taxon>
        <taxon>Sar</taxon>
        <taxon>Stramenopiles</taxon>
        <taxon>Oomycota</taxon>
        <taxon>Peronosporomycetes</taxon>
        <taxon>Peronosporales</taxon>
        <taxon>Peronosporaceae</taxon>
        <taxon>Peronosclerospora</taxon>
    </lineage>
</organism>
<keyword evidence="2" id="KW-1185">Reference proteome</keyword>
<sequence length="763" mass="85543">MMPWNAVAGADNAGIGKGEIMNTTITLVQTLGVALTDTVDQHSPASGDYVAPFGTDAPSKKLFERNGSLAKLAPIINVAKEALDQPIPTNKWWGNLIHETPNNKSENYPAWAQPFSIKLPKVGPFGLQVCYPYTYREIAPKVNGTVRWYEHGIHNDMTLSAQEFNKSKPSYEIYSWDDIGVKLRTCAKGSGGCMDSALVSGMAFVSAKYDKLTPRIDTEHSILKIDNTTSGKFVIYLNNSQTWVLYADDQSISFHVKESVKFSANETGSSLVAEAQYSGTLRIAVLPEDKDNTLYDKFSSCIVRGGIVSMESRTGYSINWEVEGSSCESVGLLHFALPHQVESMTGYHTTASTSGAITLHSTTRGLMVGQVSTTWNFFEPEANFNIDFYPSRKPTHSVVQETNMFQTLQGDISANWTLDTNSWYFNGKLFQKYASLCLMAADSAVVGSNTSLLPYCLEKLEMLIEPLLNNTLGHPLVVDTLYRGLVTKQVFTDNFCFADFGNGCYNDHHYHYGYYVTAAAIIKFLDPKWPRMPELEYMIWLMLRDVANPSLADHHFPRFRHFSWFHGHSYSRGVTLLEQGKDEESTSEEVNFFFGMTMWGKVTGHKAVEDLGSLMLRLNAHSIRTYFLLLRDSVIHPPEIVRNHVTGIFFDNRVYYNTWFLDEVYAIHGIQMIPVSPVNELARTPTFVEQEWNDILSKQPIIATKNSNISWLSILLVNGAIVNPMDSLQRLQNATMDDGLTRSWALYNAASRCPDGLEIAVKP</sequence>
<gene>
    <name evidence="1" type="ORF">PsorP6_004056</name>
</gene>
<evidence type="ECO:0000313" key="2">
    <source>
        <dbReference type="Proteomes" id="UP001163321"/>
    </source>
</evidence>
<protein>
    <submittedName>
        <fullName evidence="1">Uncharacterized protein</fullName>
    </submittedName>
</protein>
<name>A0ACC0VMS7_9STRA</name>
<dbReference type="Proteomes" id="UP001163321">
    <property type="component" value="Chromosome 8"/>
</dbReference>
<evidence type="ECO:0000313" key="1">
    <source>
        <dbReference type="EMBL" id="KAI9907183.1"/>
    </source>
</evidence>
<comment type="caution">
    <text evidence="1">The sequence shown here is derived from an EMBL/GenBank/DDBJ whole genome shotgun (WGS) entry which is preliminary data.</text>
</comment>
<reference evidence="1 2" key="1">
    <citation type="journal article" date="2022" name="bioRxiv">
        <title>The genome of the oomycete Peronosclerospora sorghi, a cosmopolitan pathogen of maize and sorghum, is inflated with dispersed pseudogenes.</title>
        <authorList>
            <person name="Fletcher K."/>
            <person name="Martin F."/>
            <person name="Isakeit T."/>
            <person name="Cavanaugh K."/>
            <person name="Magill C."/>
            <person name="Michelmore R."/>
        </authorList>
    </citation>
    <scope>NUCLEOTIDE SEQUENCE [LARGE SCALE GENOMIC DNA]</scope>
    <source>
        <strain evidence="1">P6</strain>
    </source>
</reference>
<accession>A0ACC0VMS7</accession>